<dbReference type="GeneID" id="64655554"/>
<name>A0AAD4HPF1_9AGAM</name>
<proteinExistence type="predicted"/>
<comment type="caution">
    <text evidence="2">The sequence shown here is derived from an EMBL/GenBank/DDBJ whole genome shotgun (WGS) entry which is preliminary data.</text>
</comment>
<dbReference type="EMBL" id="JABBWK010000016">
    <property type="protein sequence ID" value="KAG1902684.1"/>
    <property type="molecule type" value="Genomic_DNA"/>
</dbReference>
<protein>
    <submittedName>
        <fullName evidence="2">Uncharacterized protein</fullName>
    </submittedName>
</protein>
<dbReference type="Proteomes" id="UP001195769">
    <property type="component" value="Unassembled WGS sequence"/>
</dbReference>
<keyword evidence="1" id="KW-0812">Transmembrane</keyword>
<dbReference type="AlphaFoldDB" id="A0AAD4HPF1"/>
<dbReference type="RefSeq" id="XP_041228259.1">
    <property type="nucleotide sequence ID" value="XM_041361256.1"/>
</dbReference>
<evidence type="ECO:0000256" key="1">
    <source>
        <dbReference type="SAM" id="Phobius"/>
    </source>
</evidence>
<evidence type="ECO:0000313" key="2">
    <source>
        <dbReference type="EMBL" id="KAG1902684.1"/>
    </source>
</evidence>
<keyword evidence="1" id="KW-0472">Membrane</keyword>
<evidence type="ECO:0000313" key="3">
    <source>
        <dbReference type="Proteomes" id="UP001195769"/>
    </source>
</evidence>
<reference evidence="2" key="1">
    <citation type="journal article" date="2020" name="New Phytol.">
        <title>Comparative genomics reveals dynamic genome evolution in host specialist ectomycorrhizal fungi.</title>
        <authorList>
            <person name="Lofgren L.A."/>
            <person name="Nguyen N.H."/>
            <person name="Vilgalys R."/>
            <person name="Ruytinx J."/>
            <person name="Liao H.L."/>
            <person name="Branco S."/>
            <person name="Kuo A."/>
            <person name="LaButti K."/>
            <person name="Lipzen A."/>
            <person name="Andreopoulos W."/>
            <person name="Pangilinan J."/>
            <person name="Riley R."/>
            <person name="Hundley H."/>
            <person name="Na H."/>
            <person name="Barry K."/>
            <person name="Grigoriev I.V."/>
            <person name="Stajich J.E."/>
            <person name="Kennedy P.G."/>
        </authorList>
    </citation>
    <scope>NUCLEOTIDE SEQUENCE</scope>
    <source>
        <strain evidence="2">FC203</strain>
    </source>
</reference>
<accession>A0AAD4HPF1</accession>
<feature type="transmembrane region" description="Helical" evidence="1">
    <location>
        <begin position="12"/>
        <end position="33"/>
    </location>
</feature>
<organism evidence="2 3">
    <name type="scientific">Suillus fuscotomentosus</name>
    <dbReference type="NCBI Taxonomy" id="1912939"/>
    <lineage>
        <taxon>Eukaryota</taxon>
        <taxon>Fungi</taxon>
        <taxon>Dikarya</taxon>
        <taxon>Basidiomycota</taxon>
        <taxon>Agaricomycotina</taxon>
        <taxon>Agaricomycetes</taxon>
        <taxon>Agaricomycetidae</taxon>
        <taxon>Boletales</taxon>
        <taxon>Suillineae</taxon>
        <taxon>Suillaceae</taxon>
        <taxon>Suillus</taxon>
    </lineage>
</organism>
<sequence>MIRTNVERTDTAFRTSFVIVTSLQAPFAFLLHASHFDDSFYSVTTDLFRAVTLYFFTDPGLFCIRNRASVSGQKDGCRF</sequence>
<gene>
    <name evidence="2" type="ORF">F5891DRAFT_1022928</name>
</gene>
<keyword evidence="3" id="KW-1185">Reference proteome</keyword>
<keyword evidence="1" id="KW-1133">Transmembrane helix</keyword>